<dbReference type="OMA" id="TVRQVAC"/>
<dbReference type="STRING" id="936435.F8PUJ9"/>
<keyword evidence="5" id="KW-1185">Reference proteome</keyword>
<evidence type="ECO:0000256" key="1">
    <source>
        <dbReference type="SAM" id="MobiDB-lite"/>
    </source>
</evidence>
<dbReference type="PANTHER" id="PTHR34862">
    <property type="entry name" value="SPARK DOMAIN-CONTAINING PROTEIN"/>
    <property type="match status" value="1"/>
</dbReference>
<evidence type="ECO:0000256" key="2">
    <source>
        <dbReference type="SAM" id="Phobius"/>
    </source>
</evidence>
<sequence>MFFASALLIAGAGLASAQSLSSQCQTTLTQLATSSDASCLNPLGLAALVTSNSSSTSIIPTLSSWLTTTCSSAACTNQSLSNIVSNVTSGCASDLQSIGASTTDTSGLISAVQQYYPTVRQVACLQDTSANENCAIETLYAIQNSTTTLSLTNIAGLISKVMSGQSSGIPSNISCTSCAKAAYVTIQQSMPALISSSVSSDAQQQCGANFTTGGMPSNIKETASNSTSTTTTSAATTLSVGGYSMGAAVSALIAISSVFTFLA</sequence>
<dbReference type="Proteomes" id="UP000008063">
    <property type="component" value="Unassembled WGS sequence"/>
</dbReference>
<dbReference type="InParanoid" id="F8PUJ9"/>
<keyword evidence="2" id="KW-0472">Membrane</keyword>
<keyword evidence="2" id="KW-1133">Transmembrane helix</keyword>
<dbReference type="HOGENOM" id="CLU_084277_0_0_1"/>
<feature type="chain" id="PRO_5003376909" evidence="3">
    <location>
        <begin position="18"/>
        <end position="263"/>
    </location>
</feature>
<evidence type="ECO:0000313" key="5">
    <source>
        <dbReference type="Proteomes" id="UP000008063"/>
    </source>
</evidence>
<name>F8PUJ9_SERL3</name>
<dbReference type="EMBL" id="GL945479">
    <property type="protein sequence ID" value="EGO00034.1"/>
    <property type="molecule type" value="Genomic_DNA"/>
</dbReference>
<protein>
    <submittedName>
        <fullName evidence="4">Uncharacterized protein</fullName>
    </submittedName>
</protein>
<feature type="compositionally biased region" description="Polar residues" evidence="1">
    <location>
        <begin position="210"/>
        <end position="221"/>
    </location>
</feature>
<reference evidence="5" key="1">
    <citation type="journal article" date="2011" name="Science">
        <title>The plant cell wall-decomposing machinery underlies the functional diversity of forest fungi.</title>
        <authorList>
            <person name="Eastwood D.C."/>
            <person name="Floudas D."/>
            <person name="Binder M."/>
            <person name="Majcherczyk A."/>
            <person name="Schneider P."/>
            <person name="Aerts A."/>
            <person name="Asiegbu F.O."/>
            <person name="Baker S.E."/>
            <person name="Barry K."/>
            <person name="Bendiksby M."/>
            <person name="Blumentritt M."/>
            <person name="Coutinho P.M."/>
            <person name="Cullen D."/>
            <person name="de Vries R.P."/>
            <person name="Gathman A."/>
            <person name="Goodell B."/>
            <person name="Henrissat B."/>
            <person name="Ihrmark K."/>
            <person name="Kauserud H."/>
            <person name="Kohler A."/>
            <person name="LaButti K."/>
            <person name="Lapidus A."/>
            <person name="Lavin J.L."/>
            <person name="Lee Y.-H."/>
            <person name="Lindquist E."/>
            <person name="Lilly W."/>
            <person name="Lucas S."/>
            <person name="Morin E."/>
            <person name="Murat C."/>
            <person name="Oguiza J.A."/>
            <person name="Park J."/>
            <person name="Pisabarro A.G."/>
            <person name="Riley R."/>
            <person name="Rosling A."/>
            <person name="Salamov A."/>
            <person name="Schmidt O."/>
            <person name="Schmutz J."/>
            <person name="Skrede I."/>
            <person name="Stenlid J."/>
            <person name="Wiebenga A."/>
            <person name="Xie X."/>
            <person name="Kuees U."/>
            <person name="Hibbett D.S."/>
            <person name="Hoffmeister D."/>
            <person name="Hoegberg N."/>
            <person name="Martin F."/>
            <person name="Grigoriev I.V."/>
            <person name="Watkinson S.C."/>
        </authorList>
    </citation>
    <scope>NUCLEOTIDE SEQUENCE [LARGE SCALE GENOMIC DNA]</scope>
    <source>
        <strain evidence="5">strain S7.3</strain>
    </source>
</reference>
<feature type="region of interest" description="Disordered" evidence="1">
    <location>
        <begin position="210"/>
        <end position="231"/>
    </location>
</feature>
<evidence type="ECO:0000313" key="4">
    <source>
        <dbReference type="EMBL" id="EGO00034.1"/>
    </source>
</evidence>
<keyword evidence="2" id="KW-0812">Transmembrane</keyword>
<keyword evidence="3" id="KW-0732">Signal</keyword>
<dbReference type="PANTHER" id="PTHR34862:SF1">
    <property type="entry name" value="SPARK DOMAIN-CONTAINING PROTEIN"/>
    <property type="match status" value="1"/>
</dbReference>
<gene>
    <name evidence="4" type="ORF">SERLA73DRAFT_180411</name>
</gene>
<proteinExistence type="predicted"/>
<dbReference type="AlphaFoldDB" id="F8PUJ9"/>
<feature type="compositionally biased region" description="Low complexity" evidence="1">
    <location>
        <begin position="222"/>
        <end position="231"/>
    </location>
</feature>
<accession>F8PUJ9</accession>
<feature type="transmembrane region" description="Helical" evidence="2">
    <location>
        <begin position="240"/>
        <end position="262"/>
    </location>
</feature>
<dbReference type="OrthoDB" id="2536450at2759"/>
<organism evidence="5">
    <name type="scientific">Serpula lacrymans var. lacrymans (strain S7.3)</name>
    <name type="common">Dry rot fungus</name>
    <dbReference type="NCBI Taxonomy" id="936435"/>
    <lineage>
        <taxon>Eukaryota</taxon>
        <taxon>Fungi</taxon>
        <taxon>Dikarya</taxon>
        <taxon>Basidiomycota</taxon>
        <taxon>Agaricomycotina</taxon>
        <taxon>Agaricomycetes</taxon>
        <taxon>Agaricomycetidae</taxon>
        <taxon>Boletales</taxon>
        <taxon>Coniophorineae</taxon>
        <taxon>Serpulaceae</taxon>
        <taxon>Serpula</taxon>
    </lineage>
</organism>
<feature type="signal peptide" evidence="3">
    <location>
        <begin position="1"/>
        <end position="17"/>
    </location>
</feature>
<evidence type="ECO:0000256" key="3">
    <source>
        <dbReference type="SAM" id="SignalP"/>
    </source>
</evidence>